<proteinExistence type="predicted"/>
<feature type="region of interest" description="Disordered" evidence="1">
    <location>
        <begin position="315"/>
        <end position="441"/>
    </location>
</feature>
<protein>
    <submittedName>
        <fullName evidence="2">Proteasome-interacting protein cic1</fullName>
    </submittedName>
</protein>
<dbReference type="CDD" id="cd00403">
    <property type="entry name" value="Ribosomal_L1"/>
    <property type="match status" value="1"/>
</dbReference>
<dbReference type="Gene3D" id="3.40.50.790">
    <property type="match status" value="1"/>
</dbReference>
<dbReference type="GO" id="GO:0003723">
    <property type="term" value="F:RNA binding"/>
    <property type="evidence" value="ECO:0007669"/>
    <property type="project" value="InterPro"/>
</dbReference>
<evidence type="ECO:0000313" key="3">
    <source>
        <dbReference type="Proteomes" id="UP001310594"/>
    </source>
</evidence>
<dbReference type="EMBL" id="JAVRQU010000007">
    <property type="protein sequence ID" value="KAK5700807.1"/>
    <property type="molecule type" value="Genomic_DNA"/>
</dbReference>
<dbReference type="AlphaFoldDB" id="A0AAN7WCW5"/>
<feature type="compositionally biased region" description="Low complexity" evidence="1">
    <location>
        <begin position="36"/>
        <end position="47"/>
    </location>
</feature>
<dbReference type="GO" id="GO:0000502">
    <property type="term" value="C:proteasome complex"/>
    <property type="evidence" value="ECO:0007669"/>
    <property type="project" value="UniProtKB-KW"/>
</dbReference>
<dbReference type="InterPro" id="IPR023674">
    <property type="entry name" value="Ribosomal_uL1-like"/>
</dbReference>
<reference evidence="2" key="1">
    <citation type="submission" date="2023-08" db="EMBL/GenBank/DDBJ databases">
        <title>Black Yeasts Isolated from many extreme environments.</title>
        <authorList>
            <person name="Coleine C."/>
            <person name="Stajich J.E."/>
            <person name="Selbmann L."/>
        </authorList>
    </citation>
    <scope>NUCLEOTIDE SEQUENCE</scope>
    <source>
        <strain evidence="2">CCFEE 5810</strain>
    </source>
</reference>
<organism evidence="2 3">
    <name type="scientific">Elasticomyces elasticus</name>
    <dbReference type="NCBI Taxonomy" id="574655"/>
    <lineage>
        <taxon>Eukaryota</taxon>
        <taxon>Fungi</taxon>
        <taxon>Dikarya</taxon>
        <taxon>Ascomycota</taxon>
        <taxon>Pezizomycotina</taxon>
        <taxon>Dothideomycetes</taxon>
        <taxon>Dothideomycetidae</taxon>
        <taxon>Mycosphaerellales</taxon>
        <taxon>Teratosphaeriaceae</taxon>
        <taxon>Elasticomyces</taxon>
    </lineage>
</organism>
<dbReference type="InterPro" id="IPR028364">
    <property type="entry name" value="Ribosomal_uL1/biogenesis"/>
</dbReference>
<evidence type="ECO:0000313" key="2">
    <source>
        <dbReference type="EMBL" id="KAK5700807.1"/>
    </source>
</evidence>
<dbReference type="Pfam" id="PF00687">
    <property type="entry name" value="Ribosomal_L1"/>
    <property type="match status" value="1"/>
</dbReference>
<comment type="caution">
    <text evidence="2">The sequence shown here is derived from an EMBL/GenBank/DDBJ whole genome shotgun (WGS) entry which is preliminary data.</text>
</comment>
<feature type="compositionally biased region" description="Basic and acidic residues" evidence="1">
    <location>
        <begin position="372"/>
        <end position="400"/>
    </location>
</feature>
<dbReference type="InterPro" id="IPR016095">
    <property type="entry name" value="Ribosomal_uL1_3-a/b-sand"/>
</dbReference>
<name>A0AAN7WCW5_9PEZI</name>
<evidence type="ECO:0000256" key="1">
    <source>
        <dbReference type="SAM" id="MobiDB-lite"/>
    </source>
</evidence>
<keyword evidence="2" id="KW-0647">Proteasome</keyword>
<dbReference type="Proteomes" id="UP001310594">
    <property type="component" value="Unassembled WGS sequence"/>
</dbReference>
<gene>
    <name evidence="2" type="primary">CIC1</name>
    <name evidence="2" type="ORF">LTR97_005324</name>
</gene>
<dbReference type="PANTHER" id="PTHR23105">
    <property type="entry name" value="RIBOSOMAL PROTEIN L7AE FAMILY MEMBER"/>
    <property type="match status" value="1"/>
</dbReference>
<sequence>MAPVAVETAIAAPSKLDAQQTLRASTALLTKISSDAANPPKTAAPKTSLLADADDQDAEDETPVWLVLTTKKHMSDKKRLKPGKIVLPHPYLNVQDEGFRICLITADPQRKYKDIVDSPGFPEGLKKCVTRVLGLEKVKARYKSFESRRQLLGEYDVFLADDRVITHLPKLLGKVFYKGGSKRPVPVNLQGKRQSVDEQGVKRIKLSEGGSKVVKNDLQPKDLAAEIERAVRSALVHLAPSTTTAVKVGRATMEPEHLVENVNAVVTGLVDKYVPQQWKNVRSVHIKGPNTAALPIYMAEELWVEDGDVLEEPLPVKEKGSKKRKRGALADGAEENGVMEVPGPDGKMRKLTAPAAKSKKAKSEPVDEDDSAAVKETEKKEKKARKEELTKQKEEAKKAADSTVIPASKVSGEGKKVSKKTKANAAVDDMSISRSVAVLEQ</sequence>
<dbReference type="InterPro" id="IPR050257">
    <property type="entry name" value="eL8/uL1-like"/>
</dbReference>
<accession>A0AAN7WCW5</accession>
<feature type="region of interest" description="Disordered" evidence="1">
    <location>
        <begin position="33"/>
        <end position="55"/>
    </location>
</feature>
<dbReference type="SUPFAM" id="SSF56808">
    <property type="entry name" value="Ribosomal protein L1"/>
    <property type="match status" value="1"/>
</dbReference>